<dbReference type="EMBL" id="JACCBB010000001">
    <property type="protein sequence ID" value="NYD20640.1"/>
    <property type="molecule type" value="Genomic_DNA"/>
</dbReference>
<dbReference type="InterPro" id="IPR058625">
    <property type="entry name" value="MdtA-like_BSH"/>
</dbReference>
<dbReference type="Gene3D" id="2.40.420.20">
    <property type="match status" value="1"/>
</dbReference>
<dbReference type="AlphaFoldDB" id="A0A7Y9AUM4"/>
<reference evidence="4 5" key="1">
    <citation type="submission" date="2020-07" db="EMBL/GenBank/DDBJ databases">
        <title>Sequencing the genomes of 1000 actinobacteria strains.</title>
        <authorList>
            <person name="Klenk H.-P."/>
        </authorList>
    </citation>
    <scope>NUCLEOTIDE SEQUENCE [LARGE SCALE GENOMIC DNA]</scope>
    <source>
        <strain evidence="4 5">DSM 7487</strain>
    </source>
</reference>
<dbReference type="RefSeq" id="WP_179748395.1">
    <property type="nucleotide sequence ID" value="NZ_BAAAGN010000002.1"/>
</dbReference>
<evidence type="ECO:0000259" key="3">
    <source>
        <dbReference type="Pfam" id="PF25989"/>
    </source>
</evidence>
<name>A0A7Y9AUM4_9ACTN</name>
<dbReference type="InterPro" id="IPR058637">
    <property type="entry name" value="YknX-like_C"/>
</dbReference>
<dbReference type="GO" id="GO:0015562">
    <property type="term" value="F:efflux transmembrane transporter activity"/>
    <property type="evidence" value="ECO:0007669"/>
    <property type="project" value="TreeGrafter"/>
</dbReference>
<protein>
    <submittedName>
        <fullName evidence="4">Multidrug efflux pump subunit AcrA (Membrane-fusion protein)</fullName>
    </submittedName>
</protein>
<comment type="caution">
    <text evidence="4">The sequence shown here is derived from an EMBL/GenBank/DDBJ whole genome shotgun (WGS) entry which is preliminary data.</text>
</comment>
<dbReference type="SUPFAM" id="SSF111369">
    <property type="entry name" value="HlyD-like secretion proteins"/>
    <property type="match status" value="1"/>
</dbReference>
<evidence type="ECO:0000313" key="4">
    <source>
        <dbReference type="EMBL" id="NYD20640.1"/>
    </source>
</evidence>
<evidence type="ECO:0000259" key="2">
    <source>
        <dbReference type="Pfam" id="PF25917"/>
    </source>
</evidence>
<dbReference type="Pfam" id="PF25989">
    <property type="entry name" value="YknX_C"/>
    <property type="match status" value="1"/>
</dbReference>
<dbReference type="Gene3D" id="2.40.30.170">
    <property type="match status" value="1"/>
</dbReference>
<gene>
    <name evidence="4" type="ORF">BJ968_000180</name>
</gene>
<dbReference type="PROSITE" id="PS51257">
    <property type="entry name" value="PROKAR_LIPOPROTEIN"/>
    <property type="match status" value="1"/>
</dbReference>
<dbReference type="PRINTS" id="PR01490">
    <property type="entry name" value="RTXTOXIND"/>
</dbReference>
<dbReference type="GO" id="GO:1990281">
    <property type="term" value="C:efflux pump complex"/>
    <property type="evidence" value="ECO:0007669"/>
    <property type="project" value="TreeGrafter"/>
</dbReference>
<feature type="domain" description="Multidrug resistance protein MdtA-like barrel-sandwich hybrid" evidence="2">
    <location>
        <begin position="70"/>
        <end position="242"/>
    </location>
</feature>
<dbReference type="Gene3D" id="2.40.50.100">
    <property type="match status" value="1"/>
</dbReference>
<organism evidence="4 5">
    <name type="scientific">Kineococcus aurantiacus</name>
    <dbReference type="NCBI Taxonomy" id="37633"/>
    <lineage>
        <taxon>Bacteria</taxon>
        <taxon>Bacillati</taxon>
        <taxon>Actinomycetota</taxon>
        <taxon>Actinomycetes</taxon>
        <taxon>Kineosporiales</taxon>
        <taxon>Kineosporiaceae</taxon>
        <taxon>Kineococcus</taxon>
    </lineage>
</organism>
<accession>A0A7Y9AUM4</accession>
<dbReference type="Pfam" id="PF25917">
    <property type="entry name" value="BSH_RND"/>
    <property type="match status" value="1"/>
</dbReference>
<dbReference type="PANTHER" id="PTHR30469">
    <property type="entry name" value="MULTIDRUG RESISTANCE PROTEIN MDTA"/>
    <property type="match status" value="1"/>
</dbReference>
<evidence type="ECO:0000256" key="1">
    <source>
        <dbReference type="SAM" id="MobiDB-lite"/>
    </source>
</evidence>
<sequence>MHPSSPRRAPSRRPARVLPAAAVGVAVLLVAGCGGDEDEASFTTGTVARGDVEQVVDAPGQVQPRASAVVPAPASGTVATLAVSDGQEVQAGQVLMTIDSPSAVQALEAAEAADRDAARSTSPSSSSSARSAAQLAAQQKKAAADAQARFDEAQRQAQAIADPAAQAAALAAVQSSRTQYQLLSAQTQALVDQVNAGLGNLDTAVASLGTAQRVQTRAAVQAARATVDALTVVAPISGKVSLGSSGGGGSSLPAGAEQLLAGSGVSLPAAGAQDPAAGSPVLAQGAAVAQGSTLVSVVDASTLSLTADVDETDVLQVRPGVGAEVAVDAVDGATYRATVTGVDPTARTASGGAVTYTVRLSYDGGTAADGKPAPAPLPGMSANVSMVVQRVQGVVEVPSAAVLREGAQNGSPTSDTVWVVSGGTAQRRDVTVGVRGEDDVEITAGLRGGETVVTRGAADVRQGQQLS</sequence>
<feature type="region of interest" description="Disordered" evidence="1">
    <location>
        <begin position="108"/>
        <end position="138"/>
    </location>
</feature>
<proteinExistence type="predicted"/>
<evidence type="ECO:0000313" key="5">
    <source>
        <dbReference type="Proteomes" id="UP000521922"/>
    </source>
</evidence>
<dbReference type="Proteomes" id="UP000521922">
    <property type="component" value="Unassembled WGS sequence"/>
</dbReference>
<feature type="compositionally biased region" description="Low complexity" evidence="1">
    <location>
        <begin position="119"/>
        <end position="138"/>
    </location>
</feature>
<keyword evidence="5" id="KW-1185">Reference proteome</keyword>
<feature type="domain" description="YknX-like C-terminal permuted SH3-like" evidence="3">
    <location>
        <begin position="394"/>
        <end position="465"/>
    </location>
</feature>